<dbReference type="GO" id="GO:0016491">
    <property type="term" value="F:oxidoreductase activity"/>
    <property type="evidence" value="ECO:0007669"/>
    <property type="project" value="UniProtKB-ARBA"/>
</dbReference>
<organism evidence="2 3">
    <name type="scientific">Limnochorda pilosa</name>
    <dbReference type="NCBI Taxonomy" id="1555112"/>
    <lineage>
        <taxon>Bacteria</taxon>
        <taxon>Bacillati</taxon>
        <taxon>Bacillota</taxon>
        <taxon>Limnochordia</taxon>
        <taxon>Limnochordales</taxon>
        <taxon>Limnochordaceae</taxon>
        <taxon>Limnochorda</taxon>
    </lineage>
</organism>
<feature type="domain" description="Cysteine-rich" evidence="1">
    <location>
        <begin position="115"/>
        <end position="198"/>
    </location>
</feature>
<evidence type="ECO:0000259" key="1">
    <source>
        <dbReference type="Pfam" id="PF02754"/>
    </source>
</evidence>
<dbReference type="Proteomes" id="UP000065807">
    <property type="component" value="Chromosome"/>
</dbReference>
<dbReference type="InterPro" id="IPR004017">
    <property type="entry name" value="Cys_rich_dom"/>
</dbReference>
<reference evidence="3" key="1">
    <citation type="submission" date="2015-07" db="EMBL/GenBank/DDBJ databases">
        <title>Complete genome sequence and phylogenetic analysis of Limnochorda pilosa.</title>
        <authorList>
            <person name="Watanabe M."/>
            <person name="Kojima H."/>
            <person name="Fukui M."/>
        </authorList>
    </citation>
    <scope>NUCLEOTIDE SEQUENCE [LARGE SCALE GENOMIC DNA]</scope>
    <source>
        <strain evidence="3">HC45</strain>
    </source>
</reference>
<dbReference type="STRING" id="1555112.LIP_3494"/>
<feature type="domain" description="Cysteine-rich" evidence="1">
    <location>
        <begin position="2"/>
        <end position="67"/>
    </location>
</feature>
<dbReference type="PANTHER" id="PTHR30296">
    <property type="entry name" value="UNCHARACTERIZED PROTEIN YKGE"/>
    <property type="match status" value="1"/>
</dbReference>
<proteinExistence type="predicted"/>
<reference evidence="3" key="2">
    <citation type="journal article" date="2016" name="Int. J. Syst. Evol. Microbiol.">
        <title>Complete genome sequence and cell structure of Limnochorda pilosa, a Gram-negative spore-former within the phylum Firmicutes.</title>
        <authorList>
            <person name="Watanabe M."/>
            <person name="Kojima H."/>
            <person name="Fukui M."/>
        </authorList>
    </citation>
    <scope>NUCLEOTIDE SEQUENCE [LARGE SCALE GENOMIC DNA]</scope>
    <source>
        <strain evidence="3">HC45</strain>
    </source>
</reference>
<dbReference type="EMBL" id="AP014924">
    <property type="protein sequence ID" value="BAS29306.1"/>
    <property type="molecule type" value="Genomic_DNA"/>
</dbReference>
<name>A0A0K2SQC9_LIMPI</name>
<dbReference type="Pfam" id="PF02754">
    <property type="entry name" value="CCG"/>
    <property type="match status" value="2"/>
</dbReference>
<sequence>MGEAMVRVLHRLGVRLDFPEEQVCCGQPAFNAGYRDAAREVARGLVRAFAGSEAVVAPSGSCAGMIRHSYPELFRGDPMEAEALDLARKTFEFSEYVVGHLGVVDVGARFPTRATYHTSCHMSRLLGVRNPPLELLRHVDGLELVDLPHSEECCGFGGTFSVKMPEVSTAMGRRKADSVVATGAEVLIGSDAGCLMQIGGLLRRQGRSLPVMHVAQVLDGGVKR</sequence>
<dbReference type="GO" id="GO:0005829">
    <property type="term" value="C:cytosol"/>
    <property type="evidence" value="ECO:0007669"/>
    <property type="project" value="TreeGrafter"/>
</dbReference>
<keyword evidence="3" id="KW-1185">Reference proteome</keyword>
<accession>A0A0K2SQC9</accession>
<dbReference type="PANTHER" id="PTHR30296:SF0">
    <property type="entry name" value="LACTATE UTILIZATION PROTEIN A"/>
    <property type="match status" value="1"/>
</dbReference>
<dbReference type="KEGG" id="lpil:LIP_3494"/>
<dbReference type="AlphaFoldDB" id="A0A0K2SQC9"/>
<evidence type="ECO:0000313" key="3">
    <source>
        <dbReference type="Proteomes" id="UP000065807"/>
    </source>
</evidence>
<dbReference type="PATRIC" id="fig|1555112.3.peg.3531"/>
<protein>
    <submittedName>
        <fullName evidence="2">Fe-S oxidoreductase</fullName>
    </submittedName>
</protein>
<gene>
    <name evidence="2" type="ORF">LIP_3494</name>
</gene>
<evidence type="ECO:0000313" key="2">
    <source>
        <dbReference type="EMBL" id="BAS29306.1"/>
    </source>
</evidence>